<evidence type="ECO:0000313" key="2">
    <source>
        <dbReference type="EMBL" id="EXX64408.1"/>
    </source>
</evidence>
<accession>A0A015MC52</accession>
<dbReference type="AlphaFoldDB" id="A0A015MC52"/>
<proteinExistence type="predicted"/>
<name>A0A015MC52_RHIIW</name>
<gene>
    <name evidence="2" type="ORF">RirG_143010</name>
</gene>
<sequence length="67" mass="7847">MKGTPIPVKSPEYLSTDANKNTHSYKQYHQNRLDKKKKKALNELSEEDEITRFLEMQVALEVENPLE</sequence>
<organism evidence="2 3">
    <name type="scientific">Rhizophagus irregularis (strain DAOM 197198w)</name>
    <name type="common">Glomus intraradices</name>
    <dbReference type="NCBI Taxonomy" id="1432141"/>
    <lineage>
        <taxon>Eukaryota</taxon>
        <taxon>Fungi</taxon>
        <taxon>Fungi incertae sedis</taxon>
        <taxon>Mucoromycota</taxon>
        <taxon>Glomeromycotina</taxon>
        <taxon>Glomeromycetes</taxon>
        <taxon>Glomerales</taxon>
        <taxon>Glomeraceae</taxon>
        <taxon>Rhizophagus</taxon>
    </lineage>
</organism>
<evidence type="ECO:0000313" key="3">
    <source>
        <dbReference type="Proteomes" id="UP000022910"/>
    </source>
</evidence>
<comment type="caution">
    <text evidence="2">The sequence shown here is derived from an EMBL/GenBank/DDBJ whole genome shotgun (WGS) entry which is preliminary data.</text>
</comment>
<feature type="compositionally biased region" description="Polar residues" evidence="1">
    <location>
        <begin position="16"/>
        <end position="30"/>
    </location>
</feature>
<dbReference type="HOGENOM" id="CLU_2813760_0_0_1"/>
<dbReference type="Proteomes" id="UP000022910">
    <property type="component" value="Unassembled WGS sequence"/>
</dbReference>
<feature type="region of interest" description="Disordered" evidence="1">
    <location>
        <begin position="1"/>
        <end position="36"/>
    </location>
</feature>
<evidence type="ECO:0000256" key="1">
    <source>
        <dbReference type="SAM" id="MobiDB-lite"/>
    </source>
</evidence>
<dbReference type="EMBL" id="JEMT01023252">
    <property type="protein sequence ID" value="EXX64408.1"/>
    <property type="molecule type" value="Genomic_DNA"/>
</dbReference>
<reference evidence="2 3" key="1">
    <citation type="submission" date="2014-02" db="EMBL/GenBank/DDBJ databases">
        <title>Single nucleus genome sequencing reveals high similarity among nuclei of an endomycorrhizal fungus.</title>
        <authorList>
            <person name="Lin K."/>
            <person name="Geurts R."/>
            <person name="Zhang Z."/>
            <person name="Limpens E."/>
            <person name="Saunders D.G."/>
            <person name="Mu D."/>
            <person name="Pang E."/>
            <person name="Cao H."/>
            <person name="Cha H."/>
            <person name="Lin T."/>
            <person name="Zhou Q."/>
            <person name="Shang Y."/>
            <person name="Li Y."/>
            <person name="Ivanov S."/>
            <person name="Sharma T."/>
            <person name="Velzen R.V."/>
            <person name="Ruijter N.D."/>
            <person name="Aanen D.K."/>
            <person name="Win J."/>
            <person name="Kamoun S."/>
            <person name="Bisseling T."/>
            <person name="Huang S."/>
        </authorList>
    </citation>
    <scope>NUCLEOTIDE SEQUENCE [LARGE SCALE GENOMIC DNA]</scope>
    <source>
        <strain evidence="3">DAOM197198w</strain>
    </source>
</reference>
<protein>
    <submittedName>
        <fullName evidence="2">Uncharacterized protein</fullName>
    </submittedName>
</protein>
<keyword evidence="3" id="KW-1185">Reference proteome</keyword>